<dbReference type="SUPFAM" id="SSF52540">
    <property type="entry name" value="P-loop containing nucleoside triphosphate hydrolases"/>
    <property type="match status" value="1"/>
</dbReference>
<dbReference type="NCBIfam" id="TIGR00152">
    <property type="entry name" value="dephospho-CoA kinase"/>
    <property type="match status" value="1"/>
</dbReference>
<feature type="binding site" evidence="3">
    <location>
        <begin position="16"/>
        <end position="21"/>
    </location>
    <ligand>
        <name>ATP</name>
        <dbReference type="ChEBI" id="CHEBI:30616"/>
    </ligand>
</feature>
<dbReference type="CDD" id="cd02022">
    <property type="entry name" value="DPCK"/>
    <property type="match status" value="1"/>
</dbReference>
<accession>K9P9Q7</accession>
<dbReference type="Pfam" id="PF01121">
    <property type="entry name" value="CoaE"/>
    <property type="match status" value="1"/>
</dbReference>
<dbReference type="GO" id="GO:0005737">
    <property type="term" value="C:cytoplasm"/>
    <property type="evidence" value="ECO:0007669"/>
    <property type="project" value="UniProtKB-SubCell"/>
</dbReference>
<dbReference type="InterPro" id="IPR001977">
    <property type="entry name" value="Depp_CoAkinase"/>
</dbReference>
<dbReference type="PROSITE" id="PS51219">
    <property type="entry name" value="DPCK"/>
    <property type="match status" value="1"/>
</dbReference>
<proteinExistence type="inferred from homology"/>
<dbReference type="STRING" id="292564.Cyagr_2743"/>
<dbReference type="KEGG" id="cgc:Cyagr_2743"/>
<evidence type="ECO:0000256" key="4">
    <source>
        <dbReference type="NCBIfam" id="TIGR00152"/>
    </source>
</evidence>
<dbReference type="PANTHER" id="PTHR10695">
    <property type="entry name" value="DEPHOSPHO-COA KINASE-RELATED"/>
    <property type="match status" value="1"/>
</dbReference>
<dbReference type="eggNOG" id="COG0237">
    <property type="taxonomic scope" value="Bacteria"/>
</dbReference>
<dbReference type="OrthoDB" id="9812943at2"/>
<reference evidence="6" key="1">
    <citation type="journal article" date="2013" name="Proc. Natl. Acad. Sci. U.S.A.">
        <title>Improving the coverage of the cyanobacterial phylum using diversity-driven genome sequencing.</title>
        <authorList>
            <person name="Shih P.M."/>
            <person name="Wu D."/>
            <person name="Latifi A."/>
            <person name="Axen S.D."/>
            <person name="Fewer D.P."/>
            <person name="Talla E."/>
            <person name="Calteau A."/>
            <person name="Cai F."/>
            <person name="Tandeau de Marsac N."/>
            <person name="Rippka R."/>
            <person name="Herdman M."/>
            <person name="Sivonen K."/>
            <person name="Coursin T."/>
            <person name="Laurent T."/>
            <person name="Goodwin L."/>
            <person name="Nolan M."/>
            <person name="Davenport K.W."/>
            <person name="Han C.S."/>
            <person name="Rubin E.M."/>
            <person name="Eisen J.A."/>
            <person name="Woyke T."/>
            <person name="Gugger M."/>
            <person name="Kerfeld C.A."/>
        </authorList>
    </citation>
    <scope>NUCLEOTIDE SEQUENCE [LARGE SCALE GENOMIC DNA]</scope>
    <source>
        <strain evidence="6">ATCC 27147 / PCC 6307</strain>
    </source>
</reference>
<keyword evidence="3" id="KW-0963">Cytoplasm</keyword>
<protein>
    <recommendedName>
        <fullName evidence="3 4">Dephospho-CoA kinase</fullName>
        <ecNumber evidence="3 4">2.7.1.24</ecNumber>
    </recommendedName>
    <alternativeName>
        <fullName evidence="3">Dephosphocoenzyme A kinase</fullName>
    </alternativeName>
</protein>
<dbReference type="HOGENOM" id="CLU_057180_0_0_3"/>
<dbReference type="GO" id="GO:0004140">
    <property type="term" value="F:dephospho-CoA kinase activity"/>
    <property type="evidence" value="ECO:0007669"/>
    <property type="project" value="UniProtKB-UniRule"/>
</dbReference>
<keyword evidence="1 3" id="KW-0547">Nucleotide-binding</keyword>
<sequence>MAPPPQRRIGLTGGIASGKSTVGRLLAERGLPVLDADVYAREALEPGSAGARAVLERYGERVALAGAPEPALDRAALGRIVFHDAAQLRWLEQLVHPLVRQRFAAELERLQQAPAVVLMIPLLFEAGLEGLCSETWLVDCDEDQQLQRLMGRDQLSEADARARLAAQWPLSRKRALAMLVLDNRGGPDALAAQVERALTPSAAR</sequence>
<dbReference type="GO" id="GO:0005524">
    <property type="term" value="F:ATP binding"/>
    <property type="evidence" value="ECO:0007669"/>
    <property type="project" value="UniProtKB-UniRule"/>
</dbReference>
<comment type="catalytic activity">
    <reaction evidence="3">
        <text>3'-dephospho-CoA + ATP = ADP + CoA + H(+)</text>
        <dbReference type="Rhea" id="RHEA:18245"/>
        <dbReference type="ChEBI" id="CHEBI:15378"/>
        <dbReference type="ChEBI" id="CHEBI:30616"/>
        <dbReference type="ChEBI" id="CHEBI:57287"/>
        <dbReference type="ChEBI" id="CHEBI:57328"/>
        <dbReference type="ChEBI" id="CHEBI:456216"/>
        <dbReference type="EC" id="2.7.1.24"/>
    </reaction>
</comment>
<name>K9P9Q7_CYAGP</name>
<comment type="similarity">
    <text evidence="3">Belongs to the CoaE family.</text>
</comment>
<dbReference type="PANTHER" id="PTHR10695:SF46">
    <property type="entry name" value="BIFUNCTIONAL COENZYME A SYNTHASE-RELATED"/>
    <property type="match status" value="1"/>
</dbReference>
<dbReference type="AlphaFoldDB" id="K9P9Q7"/>
<dbReference type="InterPro" id="IPR027417">
    <property type="entry name" value="P-loop_NTPase"/>
</dbReference>
<organism evidence="5 6">
    <name type="scientific">Cyanobium gracile (strain ATCC 27147 / PCC 6307)</name>
    <dbReference type="NCBI Taxonomy" id="292564"/>
    <lineage>
        <taxon>Bacteria</taxon>
        <taxon>Bacillati</taxon>
        <taxon>Cyanobacteriota</taxon>
        <taxon>Cyanophyceae</taxon>
        <taxon>Synechococcales</taxon>
        <taxon>Prochlorococcaceae</taxon>
        <taxon>Cyanobium</taxon>
    </lineage>
</organism>
<dbReference type="EMBL" id="CP003495">
    <property type="protein sequence ID" value="AFY29835.1"/>
    <property type="molecule type" value="Genomic_DNA"/>
</dbReference>
<dbReference type="RefSeq" id="WP_015110270.1">
    <property type="nucleotide sequence ID" value="NC_019675.1"/>
</dbReference>
<evidence type="ECO:0000313" key="6">
    <source>
        <dbReference type="Proteomes" id="UP000010388"/>
    </source>
</evidence>
<keyword evidence="2 3" id="KW-0067">ATP-binding</keyword>
<keyword evidence="3" id="KW-0173">Coenzyme A biosynthesis</keyword>
<dbReference type="UniPathway" id="UPA00241">
    <property type="reaction ID" value="UER00356"/>
</dbReference>
<dbReference type="Gene3D" id="3.40.50.300">
    <property type="entry name" value="P-loop containing nucleotide triphosphate hydrolases"/>
    <property type="match status" value="1"/>
</dbReference>
<dbReference type="HAMAP" id="MF_00376">
    <property type="entry name" value="Dephospho_CoA_kinase"/>
    <property type="match status" value="1"/>
</dbReference>
<gene>
    <name evidence="3" type="primary">coaE</name>
    <name evidence="5" type="ordered locus">Cyagr_2743</name>
</gene>
<evidence type="ECO:0000256" key="2">
    <source>
        <dbReference type="ARBA" id="ARBA00022840"/>
    </source>
</evidence>
<dbReference type="EC" id="2.7.1.24" evidence="3 4"/>
<keyword evidence="3" id="KW-0808">Transferase</keyword>
<dbReference type="PATRIC" id="fig|292564.3.peg.2600"/>
<comment type="function">
    <text evidence="3">Catalyzes the phosphorylation of the 3'-hydroxyl group of dephosphocoenzyme A to form coenzyme A.</text>
</comment>
<dbReference type="Proteomes" id="UP000010388">
    <property type="component" value="Chromosome"/>
</dbReference>
<comment type="subcellular location">
    <subcellularLocation>
        <location evidence="3">Cytoplasm</location>
    </subcellularLocation>
</comment>
<evidence type="ECO:0000256" key="1">
    <source>
        <dbReference type="ARBA" id="ARBA00022741"/>
    </source>
</evidence>
<evidence type="ECO:0000256" key="3">
    <source>
        <dbReference type="HAMAP-Rule" id="MF_00376"/>
    </source>
</evidence>
<evidence type="ECO:0000313" key="5">
    <source>
        <dbReference type="EMBL" id="AFY29835.1"/>
    </source>
</evidence>
<keyword evidence="3 5" id="KW-0418">Kinase</keyword>
<dbReference type="GO" id="GO:0015937">
    <property type="term" value="P:coenzyme A biosynthetic process"/>
    <property type="evidence" value="ECO:0007669"/>
    <property type="project" value="UniProtKB-UniRule"/>
</dbReference>
<comment type="pathway">
    <text evidence="3">Cofactor biosynthesis; coenzyme A biosynthesis; CoA from (R)-pantothenate: step 5/5.</text>
</comment>